<keyword evidence="2" id="KW-1185">Reference proteome</keyword>
<sequence length="32" mass="4016">MVQRTFREKNEYMKCVTESGTFEMYTMFENKR</sequence>
<gene>
    <name evidence="1" type="ORF">F383_28326</name>
</gene>
<organism evidence="1 2">
    <name type="scientific">Gossypium arboreum</name>
    <name type="common">Tree cotton</name>
    <name type="synonym">Gossypium nanking</name>
    <dbReference type="NCBI Taxonomy" id="29729"/>
    <lineage>
        <taxon>Eukaryota</taxon>
        <taxon>Viridiplantae</taxon>
        <taxon>Streptophyta</taxon>
        <taxon>Embryophyta</taxon>
        <taxon>Tracheophyta</taxon>
        <taxon>Spermatophyta</taxon>
        <taxon>Magnoliopsida</taxon>
        <taxon>eudicotyledons</taxon>
        <taxon>Gunneridae</taxon>
        <taxon>Pentapetalae</taxon>
        <taxon>rosids</taxon>
        <taxon>malvids</taxon>
        <taxon>Malvales</taxon>
        <taxon>Malvaceae</taxon>
        <taxon>Malvoideae</taxon>
        <taxon>Gossypium</taxon>
    </lineage>
</organism>
<evidence type="ECO:0000313" key="2">
    <source>
        <dbReference type="Proteomes" id="UP000032142"/>
    </source>
</evidence>
<name>A0A0B0MVD0_GOSAR</name>
<dbReference type="EMBL" id="JRRC01358594">
    <property type="protein sequence ID" value="KHG03464.1"/>
    <property type="molecule type" value="Genomic_DNA"/>
</dbReference>
<accession>A0A0B0MVD0</accession>
<proteinExistence type="predicted"/>
<dbReference type="Proteomes" id="UP000032142">
    <property type="component" value="Unassembled WGS sequence"/>
</dbReference>
<dbReference type="AlphaFoldDB" id="A0A0B0MVD0"/>
<comment type="caution">
    <text evidence="1">The sequence shown here is derived from an EMBL/GenBank/DDBJ whole genome shotgun (WGS) entry which is preliminary data.</text>
</comment>
<reference evidence="2" key="1">
    <citation type="submission" date="2014-09" db="EMBL/GenBank/DDBJ databases">
        <authorList>
            <person name="Mudge J."/>
            <person name="Ramaraj T."/>
            <person name="Lindquist I.E."/>
            <person name="Bharti A.K."/>
            <person name="Sundararajan A."/>
            <person name="Cameron C.T."/>
            <person name="Woodward J.E."/>
            <person name="May G.D."/>
            <person name="Brubaker C."/>
            <person name="Broadhvest J."/>
            <person name="Wilkins T.A."/>
        </authorList>
    </citation>
    <scope>NUCLEOTIDE SEQUENCE</scope>
    <source>
        <strain evidence="2">cv. AKA8401</strain>
    </source>
</reference>
<evidence type="ECO:0000313" key="1">
    <source>
        <dbReference type="EMBL" id="KHG03464.1"/>
    </source>
</evidence>
<protein>
    <submittedName>
        <fullName evidence="1">Uncharacterized protein</fullName>
    </submittedName>
</protein>